<dbReference type="Pfam" id="PF02601">
    <property type="entry name" value="Exonuc_VII_L"/>
    <property type="match status" value="1"/>
</dbReference>
<dbReference type="EMBL" id="CP027845">
    <property type="protein sequence ID" value="AVP87532.1"/>
    <property type="molecule type" value="Genomic_DNA"/>
</dbReference>
<dbReference type="InterPro" id="IPR020579">
    <property type="entry name" value="Exonuc_VII_lsu_C"/>
</dbReference>
<protein>
    <recommendedName>
        <fullName evidence="5">Exodeoxyribonuclease 7 large subunit</fullName>
        <ecNumber evidence="5">3.1.11.6</ecNumber>
    </recommendedName>
    <alternativeName>
        <fullName evidence="5">Exodeoxyribonuclease VII large subunit</fullName>
        <shortName evidence="5">Exonuclease VII large subunit</shortName>
    </alternativeName>
</protein>
<dbReference type="GO" id="GO:0008855">
    <property type="term" value="F:exodeoxyribonuclease VII activity"/>
    <property type="evidence" value="ECO:0007669"/>
    <property type="project" value="UniProtKB-UniRule"/>
</dbReference>
<dbReference type="CDD" id="cd04489">
    <property type="entry name" value="ExoVII_LU_OBF"/>
    <property type="match status" value="1"/>
</dbReference>
<dbReference type="Pfam" id="PF13742">
    <property type="entry name" value="tRNA_anti_2"/>
    <property type="match status" value="1"/>
</dbReference>
<evidence type="ECO:0000256" key="6">
    <source>
        <dbReference type="RuleBase" id="RU004355"/>
    </source>
</evidence>
<keyword evidence="2 5" id="KW-0540">Nuclease</keyword>
<evidence type="ECO:0000256" key="4">
    <source>
        <dbReference type="ARBA" id="ARBA00022839"/>
    </source>
</evidence>
<comment type="similarity">
    <text evidence="5 6">Belongs to the XseA family.</text>
</comment>
<comment type="subcellular location">
    <subcellularLocation>
        <location evidence="5 6">Cytoplasm</location>
    </subcellularLocation>
</comment>
<dbReference type="OrthoDB" id="9802795at2"/>
<dbReference type="GO" id="GO:0009318">
    <property type="term" value="C:exodeoxyribonuclease VII complex"/>
    <property type="evidence" value="ECO:0007669"/>
    <property type="project" value="UniProtKB-UniRule"/>
</dbReference>
<dbReference type="KEGG" id="ptc:phytr_5890"/>
<reference evidence="9 10" key="1">
    <citation type="submission" date="2018-03" db="EMBL/GenBank/DDBJ databases">
        <title>A gene transfer event suggests a long-term partnership between eustigmatophyte algae and a novel lineage of endosymbiotic bacteria.</title>
        <authorList>
            <person name="Yurchenko T."/>
            <person name="Sevcikova T."/>
            <person name="Pribyl P."/>
            <person name="El Karkouri K."/>
            <person name="Klimes V."/>
            <person name="Amaral R."/>
            <person name="Zbrankova V."/>
            <person name="Kim E."/>
            <person name="Raoult D."/>
            <person name="Santos L.M.A."/>
            <person name="Elias M."/>
        </authorList>
    </citation>
    <scope>NUCLEOTIDE SEQUENCE [LARGE SCALE GENOMIC DNA]</scope>
    <source>
        <strain evidence="9">CCALA 838</strain>
    </source>
</reference>
<dbReference type="GO" id="GO:0006308">
    <property type="term" value="P:DNA catabolic process"/>
    <property type="evidence" value="ECO:0007669"/>
    <property type="project" value="UniProtKB-UniRule"/>
</dbReference>
<dbReference type="NCBIfam" id="TIGR00237">
    <property type="entry name" value="xseA"/>
    <property type="match status" value="1"/>
</dbReference>
<organism evidence="9 10">
    <name type="scientific">Candidatus Phycorickettsia trachydisci</name>
    <dbReference type="NCBI Taxonomy" id="2115978"/>
    <lineage>
        <taxon>Bacteria</taxon>
        <taxon>Pseudomonadati</taxon>
        <taxon>Pseudomonadota</taxon>
        <taxon>Alphaproteobacteria</taxon>
        <taxon>Rickettsiales</taxon>
        <taxon>Rickettsiaceae</taxon>
        <taxon>Candidatus Phycorickettsia</taxon>
    </lineage>
</organism>
<keyword evidence="10" id="KW-1185">Reference proteome</keyword>
<gene>
    <name evidence="5" type="primary">xseA</name>
    <name evidence="9" type="ORF">phytr_5890</name>
</gene>
<feature type="domain" description="OB-fold nucleic acid binding" evidence="8">
    <location>
        <begin position="21"/>
        <end position="114"/>
    </location>
</feature>
<evidence type="ECO:0000313" key="10">
    <source>
        <dbReference type="Proteomes" id="UP000241762"/>
    </source>
</evidence>
<dbReference type="AlphaFoldDB" id="A0A2P1P8D6"/>
<comment type="catalytic activity">
    <reaction evidence="5 6">
        <text>Exonucleolytic cleavage in either 5'- to 3'- or 3'- to 5'-direction to yield nucleoside 5'-phosphates.</text>
        <dbReference type="EC" id="3.1.11.6"/>
    </reaction>
</comment>
<evidence type="ECO:0000259" key="7">
    <source>
        <dbReference type="Pfam" id="PF02601"/>
    </source>
</evidence>
<dbReference type="Proteomes" id="UP000241762">
    <property type="component" value="Chromosome"/>
</dbReference>
<evidence type="ECO:0000256" key="5">
    <source>
        <dbReference type="HAMAP-Rule" id="MF_00378"/>
    </source>
</evidence>
<accession>A0A2P1P8D6</accession>
<dbReference type="RefSeq" id="WP_106874391.1">
    <property type="nucleotide sequence ID" value="NZ_CP027845.1"/>
</dbReference>
<evidence type="ECO:0000259" key="8">
    <source>
        <dbReference type="Pfam" id="PF13742"/>
    </source>
</evidence>
<dbReference type="PANTHER" id="PTHR30008:SF0">
    <property type="entry name" value="EXODEOXYRIBONUCLEASE 7 LARGE SUBUNIT"/>
    <property type="match status" value="1"/>
</dbReference>
<dbReference type="EC" id="3.1.11.6" evidence="5"/>
<keyword evidence="3 5" id="KW-0378">Hydrolase</keyword>
<dbReference type="GO" id="GO:0003676">
    <property type="term" value="F:nucleic acid binding"/>
    <property type="evidence" value="ECO:0007669"/>
    <property type="project" value="InterPro"/>
</dbReference>
<name>A0A2P1P8D6_9RICK</name>
<dbReference type="PANTHER" id="PTHR30008">
    <property type="entry name" value="EXODEOXYRIBONUCLEASE 7 LARGE SUBUNIT"/>
    <property type="match status" value="1"/>
</dbReference>
<evidence type="ECO:0000256" key="2">
    <source>
        <dbReference type="ARBA" id="ARBA00022722"/>
    </source>
</evidence>
<keyword evidence="1 5" id="KW-0963">Cytoplasm</keyword>
<comment type="function">
    <text evidence="5">Bidirectionally degrades single-stranded DNA into large acid-insoluble oligonucleotides, which are then degraded further into small acid-soluble oligonucleotides.</text>
</comment>
<dbReference type="InterPro" id="IPR025824">
    <property type="entry name" value="OB-fold_nuc-bd_dom"/>
</dbReference>
<proteinExistence type="inferred from homology"/>
<dbReference type="GO" id="GO:0005737">
    <property type="term" value="C:cytoplasm"/>
    <property type="evidence" value="ECO:0007669"/>
    <property type="project" value="UniProtKB-SubCell"/>
</dbReference>
<keyword evidence="4 5" id="KW-0269">Exonuclease</keyword>
<comment type="subunit">
    <text evidence="5">Heterooligomer composed of large and small subunits.</text>
</comment>
<evidence type="ECO:0000256" key="3">
    <source>
        <dbReference type="ARBA" id="ARBA00022801"/>
    </source>
</evidence>
<dbReference type="InterPro" id="IPR003753">
    <property type="entry name" value="Exonuc_VII_L"/>
</dbReference>
<dbReference type="HAMAP" id="MF_00378">
    <property type="entry name" value="Exonuc_7_L"/>
    <property type="match status" value="1"/>
</dbReference>
<evidence type="ECO:0000256" key="1">
    <source>
        <dbReference type="ARBA" id="ARBA00022490"/>
    </source>
</evidence>
<sequence length="453" mass="50607">MTLFETAKLSDGPSLFHEYEYSVSQISSEIKTIIEANLGYVRVKGEISGLKIAASGHGYFNLKDEGAVLACTCWRSAMSKINIKLEDGVEVVAVGKISTYAGQSKYQLSVDKVEISGIGNLMKILAERKEKFEKEGLFDKAYKKPLPFLPKTIGVVTSITGSVIKDIIHRISDRFPSQVLIWPVTVQGENAAKEISDAINNFNAQAGELRPDVIIVARGGGSIEDLWAFNEEVVVRSVFSSQIPIISAVGHETDFTLIDFVADVRAPTPTAAAEFAVPVLKDLKFSLNNYINILIEGLKNYFHNKEKLLAAYRGSLDLDIFISQKQQRLDDLCFALLELPDKYFQIKHLELSKIDVSSIDLSYFLSNLNLTLKGQETKLKHEITIFLDKKTAEINLHQSLLETLDIKNVLKRGFAIIKQDDRIISYKKEFDNCTQVEMQFQDGSIIADVNVKN</sequence>
<feature type="domain" description="Exonuclease VII large subunit C-terminal" evidence="7">
    <location>
        <begin position="137"/>
        <end position="447"/>
    </location>
</feature>
<evidence type="ECO:0000313" key="9">
    <source>
        <dbReference type="EMBL" id="AVP87532.1"/>
    </source>
</evidence>